<comment type="caution">
    <text evidence="1">The sequence shown here is derived from an EMBL/GenBank/DDBJ whole genome shotgun (WGS) entry which is preliminary data.</text>
</comment>
<dbReference type="AlphaFoldDB" id="A0A6I3NTR9"/>
<dbReference type="InterPro" id="IPR011990">
    <property type="entry name" value="TPR-like_helical_dom_sf"/>
</dbReference>
<reference evidence="1" key="1">
    <citation type="journal article" date="2019" name="Nat. Med.">
        <title>A library of human gut bacterial isolates paired with longitudinal multiomics data enables mechanistic microbiome research.</title>
        <authorList>
            <person name="Poyet M."/>
            <person name="Groussin M."/>
            <person name="Gibbons S.M."/>
            <person name="Avila-Pacheco J."/>
            <person name="Jiang X."/>
            <person name="Kearney S.M."/>
            <person name="Perrotta A.R."/>
            <person name="Berdy B."/>
            <person name="Zhao S."/>
            <person name="Lieberman T.D."/>
            <person name="Swanson P.K."/>
            <person name="Smith M."/>
            <person name="Roesemann S."/>
            <person name="Alexander J.E."/>
            <person name="Rich S.A."/>
            <person name="Livny J."/>
            <person name="Vlamakis H."/>
            <person name="Clish C."/>
            <person name="Bullock K."/>
            <person name="Deik A."/>
            <person name="Scott J."/>
            <person name="Pierce K.A."/>
            <person name="Xavier R.J."/>
            <person name="Alm E.J."/>
        </authorList>
    </citation>
    <scope>NUCLEOTIDE SEQUENCE</scope>
    <source>
        <strain evidence="1">BIOML-A179</strain>
    </source>
</reference>
<protein>
    <submittedName>
        <fullName evidence="1">Uncharacterized protein</fullName>
    </submittedName>
</protein>
<sequence>MGVLKQLKNYWFFSLKIVIVMVVALIIWGAMIYNRHVILYEKQLNILVNYIYDEVSPDDVTSVYQRFINLDSDYGQRIKKDLGDSLISRYQYYANLYMLRKIEYEEYLQYEQIIEPLFFSSSKVIETIDEVSKYYQSQRAYIKGVNLQQQGFIEEAIEAYGQVMFNDQSYYELAKGRIMQCVQLIKEQYLTEANEFYEQKNYVEAIKRLNYLIDNENDEGITSLRWYYQSEFYLEVMKEIEELIENNQLGFVINFLQEIEPYLGSSYEETLHLKLSEVTLQRAQRRDKALGKYAGKIQVLVNTESNQQVITYNQLALQSSTAFNPVNLATYAFTNIKKGTAEGVDKSMVEQNINVMPYIVANSDITSATMPVVFGYYGQTMNDFDLIELRQNGEAIVSFEMDPSEKRQVWIEDEVIEWITIELSQEEVEQVQQLILQTSDLEIVFKGKYLDYQAPISTLERDLLIMMFEIYQSIVK</sequence>
<accession>A0A6I3NTR9</accession>
<dbReference type="EMBL" id="WMQV01000014">
    <property type="protein sequence ID" value="MTL94390.1"/>
    <property type="molecule type" value="Genomic_DNA"/>
</dbReference>
<dbReference type="RefSeq" id="WP_129821533.1">
    <property type="nucleotide sequence ID" value="NZ_JADPEN010000009.1"/>
</dbReference>
<name>A0A6I3NTR9_9FIRM</name>
<organism evidence="1">
    <name type="scientific">Turicibacter sanguinis</name>
    <dbReference type="NCBI Taxonomy" id="154288"/>
    <lineage>
        <taxon>Bacteria</taxon>
        <taxon>Bacillati</taxon>
        <taxon>Bacillota</taxon>
        <taxon>Erysipelotrichia</taxon>
        <taxon>Erysipelotrichales</taxon>
        <taxon>Turicibacteraceae</taxon>
        <taxon>Turicibacter</taxon>
    </lineage>
</organism>
<evidence type="ECO:0000313" key="1">
    <source>
        <dbReference type="EMBL" id="MTL94390.1"/>
    </source>
</evidence>
<dbReference type="Gene3D" id="1.25.40.10">
    <property type="entry name" value="Tetratricopeptide repeat domain"/>
    <property type="match status" value="1"/>
</dbReference>
<proteinExistence type="predicted"/>
<gene>
    <name evidence="1" type="ORF">GMA64_07615</name>
</gene>